<dbReference type="Proteomes" id="UP001057402">
    <property type="component" value="Chromosome 2"/>
</dbReference>
<proteinExistence type="predicted"/>
<evidence type="ECO:0000313" key="2">
    <source>
        <dbReference type="Proteomes" id="UP001057402"/>
    </source>
</evidence>
<comment type="caution">
    <text evidence="1">The sequence shown here is derived from an EMBL/GenBank/DDBJ whole genome shotgun (WGS) entry which is preliminary data.</text>
</comment>
<keyword evidence="2" id="KW-1185">Reference proteome</keyword>
<accession>A0ACB9S2G0</accession>
<protein>
    <submittedName>
        <fullName evidence="1">Uncharacterized protein</fullName>
    </submittedName>
</protein>
<evidence type="ECO:0000313" key="1">
    <source>
        <dbReference type="EMBL" id="KAI4385319.1"/>
    </source>
</evidence>
<organism evidence="1 2">
    <name type="scientific">Melastoma candidum</name>
    <dbReference type="NCBI Taxonomy" id="119954"/>
    <lineage>
        <taxon>Eukaryota</taxon>
        <taxon>Viridiplantae</taxon>
        <taxon>Streptophyta</taxon>
        <taxon>Embryophyta</taxon>
        <taxon>Tracheophyta</taxon>
        <taxon>Spermatophyta</taxon>
        <taxon>Magnoliopsida</taxon>
        <taxon>eudicotyledons</taxon>
        <taxon>Gunneridae</taxon>
        <taxon>Pentapetalae</taxon>
        <taxon>rosids</taxon>
        <taxon>malvids</taxon>
        <taxon>Myrtales</taxon>
        <taxon>Melastomataceae</taxon>
        <taxon>Melastomatoideae</taxon>
        <taxon>Melastomateae</taxon>
        <taxon>Melastoma</taxon>
    </lineage>
</organism>
<gene>
    <name evidence="1" type="ORF">MLD38_003360</name>
</gene>
<reference evidence="2" key="1">
    <citation type="journal article" date="2023" name="Front. Plant Sci.">
        <title>Chromosomal-level genome assembly of Melastoma candidum provides insights into trichome evolution.</title>
        <authorList>
            <person name="Zhong Y."/>
            <person name="Wu W."/>
            <person name="Sun C."/>
            <person name="Zou P."/>
            <person name="Liu Y."/>
            <person name="Dai S."/>
            <person name="Zhou R."/>
        </authorList>
    </citation>
    <scope>NUCLEOTIDE SEQUENCE [LARGE SCALE GENOMIC DNA]</scope>
</reference>
<name>A0ACB9S2G0_9MYRT</name>
<sequence>MKSYNNDNLRFLPRRLVTRFSATVFGSILCSYPYWGPSVCNFLFVTLPCAIRLLLTPECLFFLLNAIISFLIWGSRLEGSDLSMPRPKDAYEEYIERSRSLGSVSSFPNDGSSTGTKAVTINDPVVDKVMEDKERGLEPGTQDAENSIGDDNQNGGDEGEVSDSSHVNVDADEQDDEDEDDGLGADELNKRAEEFIAKVNQQRWREARSVVCA</sequence>
<dbReference type="EMBL" id="CM042881">
    <property type="protein sequence ID" value="KAI4385319.1"/>
    <property type="molecule type" value="Genomic_DNA"/>
</dbReference>